<reference evidence="2" key="1">
    <citation type="submission" date="2016-10" db="EMBL/GenBank/DDBJ databases">
        <authorList>
            <person name="Varghese N."/>
            <person name="Submissions S."/>
        </authorList>
    </citation>
    <scope>NUCLEOTIDE SEQUENCE [LARGE SCALE GENOMIC DNA]</scope>
    <source>
        <strain evidence="2">DSM 44232</strain>
    </source>
</reference>
<evidence type="ECO:0000313" key="2">
    <source>
        <dbReference type="Proteomes" id="UP000198583"/>
    </source>
</evidence>
<protein>
    <submittedName>
        <fullName evidence="1">Uncharacterized protein</fullName>
    </submittedName>
</protein>
<organism evidence="1 2">
    <name type="scientific">Lentzea waywayandensis</name>
    <dbReference type="NCBI Taxonomy" id="84724"/>
    <lineage>
        <taxon>Bacteria</taxon>
        <taxon>Bacillati</taxon>
        <taxon>Actinomycetota</taxon>
        <taxon>Actinomycetes</taxon>
        <taxon>Pseudonocardiales</taxon>
        <taxon>Pseudonocardiaceae</taxon>
        <taxon>Lentzea</taxon>
    </lineage>
</organism>
<dbReference type="Proteomes" id="UP000198583">
    <property type="component" value="Unassembled WGS sequence"/>
</dbReference>
<gene>
    <name evidence="1" type="ORF">SAMN04488564_103684</name>
</gene>
<dbReference type="AlphaFoldDB" id="A0A1I6E2C2"/>
<keyword evidence="2" id="KW-1185">Reference proteome</keyword>
<evidence type="ECO:0000313" key="1">
    <source>
        <dbReference type="EMBL" id="SFR11856.1"/>
    </source>
</evidence>
<accession>A0A1I6E2C2</accession>
<dbReference type="EMBL" id="FOYL01000003">
    <property type="protein sequence ID" value="SFR11856.1"/>
    <property type="molecule type" value="Genomic_DNA"/>
</dbReference>
<name>A0A1I6E2C2_9PSEU</name>
<proteinExistence type="predicted"/>
<sequence length="97" mass="10531">MSGGITVTARGSGGHVTNTYAGVSTLSTYLSFTGFFKVYGPDYSSVSPTQKWGVGRIWNVQVDRNYSDGQMHCSEGWSLQDDGTFKLLGRPCVENPI</sequence>